<dbReference type="AlphaFoldDB" id="A0AAN6SFX1"/>
<keyword evidence="2" id="KW-1185">Reference proteome</keyword>
<protein>
    <recommendedName>
        <fullName evidence="3">Endonuclease/exonuclease/phosphatase domain-containing protein</fullName>
    </recommendedName>
</protein>
<reference evidence="1" key="2">
    <citation type="submission" date="2023-06" db="EMBL/GenBank/DDBJ databases">
        <authorList>
            <consortium name="Lawrence Berkeley National Laboratory"/>
            <person name="Mondo S.J."/>
            <person name="Hensen N."/>
            <person name="Bonometti L."/>
            <person name="Westerberg I."/>
            <person name="Brannstrom I.O."/>
            <person name="Guillou S."/>
            <person name="Cros-Aarteil S."/>
            <person name="Calhoun S."/>
            <person name="Haridas S."/>
            <person name="Kuo A."/>
            <person name="Pangilinan J."/>
            <person name="Riley R."/>
            <person name="Labutti K."/>
            <person name="Andreopoulos B."/>
            <person name="Lipzen A."/>
            <person name="Chen C."/>
            <person name="Yanf M."/>
            <person name="Daum C."/>
            <person name="Ng V."/>
            <person name="Clum A."/>
            <person name="Steindorff A."/>
            <person name="Ohm R."/>
            <person name="Martin F."/>
            <person name="Silar P."/>
            <person name="Natvig D."/>
            <person name="Lalanne C."/>
            <person name="Gautier V."/>
            <person name="Ament-Velasquez S.L."/>
            <person name="Kruys A."/>
            <person name="Hutchinson M.I."/>
            <person name="Powell A.J."/>
            <person name="Barry K."/>
            <person name="Miller A.N."/>
            <person name="Grigoriev I.V."/>
            <person name="Debuchy R."/>
            <person name="Gladieux P."/>
            <person name="Thoren M.H."/>
            <person name="Johannesson H."/>
        </authorList>
    </citation>
    <scope>NUCLEOTIDE SEQUENCE</scope>
    <source>
        <strain evidence="1">CBS 626.80</strain>
    </source>
</reference>
<sequence length="88" mass="9126">MKLSNALTSGALVAHAAAATSGDFTILTMNVAGLPAILNPNGVPGGKEASAKTIGSKFAQYGYDVIHMQEVSYVFRHDVLERESGGFG</sequence>
<evidence type="ECO:0000313" key="1">
    <source>
        <dbReference type="EMBL" id="KAK3952205.1"/>
    </source>
</evidence>
<gene>
    <name evidence="1" type="ORF">QBC32DRAFT_342127</name>
</gene>
<organism evidence="1 2">
    <name type="scientific">Pseudoneurospora amorphoporcata</name>
    <dbReference type="NCBI Taxonomy" id="241081"/>
    <lineage>
        <taxon>Eukaryota</taxon>
        <taxon>Fungi</taxon>
        <taxon>Dikarya</taxon>
        <taxon>Ascomycota</taxon>
        <taxon>Pezizomycotina</taxon>
        <taxon>Sordariomycetes</taxon>
        <taxon>Sordariomycetidae</taxon>
        <taxon>Sordariales</taxon>
        <taxon>Sordariaceae</taxon>
        <taxon>Pseudoneurospora</taxon>
    </lineage>
</organism>
<evidence type="ECO:0000313" key="2">
    <source>
        <dbReference type="Proteomes" id="UP001303222"/>
    </source>
</evidence>
<dbReference type="InterPro" id="IPR036691">
    <property type="entry name" value="Endo/exonu/phosph_ase_sf"/>
</dbReference>
<dbReference type="Gene3D" id="3.60.10.10">
    <property type="entry name" value="Endonuclease/exonuclease/phosphatase"/>
    <property type="match status" value="1"/>
</dbReference>
<dbReference type="Proteomes" id="UP001303222">
    <property type="component" value="Unassembled WGS sequence"/>
</dbReference>
<accession>A0AAN6SFX1</accession>
<comment type="caution">
    <text evidence="1">The sequence shown here is derived from an EMBL/GenBank/DDBJ whole genome shotgun (WGS) entry which is preliminary data.</text>
</comment>
<dbReference type="EMBL" id="MU859129">
    <property type="protein sequence ID" value="KAK3952205.1"/>
    <property type="molecule type" value="Genomic_DNA"/>
</dbReference>
<evidence type="ECO:0008006" key="3">
    <source>
        <dbReference type="Google" id="ProtNLM"/>
    </source>
</evidence>
<proteinExistence type="predicted"/>
<name>A0AAN6SFX1_9PEZI</name>
<reference evidence="1" key="1">
    <citation type="journal article" date="2023" name="Mol. Phylogenet. Evol.">
        <title>Genome-scale phylogeny and comparative genomics of the fungal order Sordariales.</title>
        <authorList>
            <person name="Hensen N."/>
            <person name="Bonometti L."/>
            <person name="Westerberg I."/>
            <person name="Brannstrom I.O."/>
            <person name="Guillou S."/>
            <person name="Cros-Aarteil S."/>
            <person name="Calhoun S."/>
            <person name="Haridas S."/>
            <person name="Kuo A."/>
            <person name="Mondo S."/>
            <person name="Pangilinan J."/>
            <person name="Riley R."/>
            <person name="LaButti K."/>
            <person name="Andreopoulos B."/>
            <person name="Lipzen A."/>
            <person name="Chen C."/>
            <person name="Yan M."/>
            <person name="Daum C."/>
            <person name="Ng V."/>
            <person name="Clum A."/>
            <person name="Steindorff A."/>
            <person name="Ohm R.A."/>
            <person name="Martin F."/>
            <person name="Silar P."/>
            <person name="Natvig D.O."/>
            <person name="Lalanne C."/>
            <person name="Gautier V."/>
            <person name="Ament-Velasquez S.L."/>
            <person name="Kruys A."/>
            <person name="Hutchinson M.I."/>
            <person name="Powell A.J."/>
            <person name="Barry K."/>
            <person name="Miller A.N."/>
            <person name="Grigoriev I.V."/>
            <person name="Debuchy R."/>
            <person name="Gladieux P."/>
            <person name="Hiltunen Thoren M."/>
            <person name="Johannesson H."/>
        </authorList>
    </citation>
    <scope>NUCLEOTIDE SEQUENCE</scope>
    <source>
        <strain evidence="1">CBS 626.80</strain>
    </source>
</reference>
<dbReference type="SUPFAM" id="SSF56219">
    <property type="entry name" value="DNase I-like"/>
    <property type="match status" value="1"/>
</dbReference>